<keyword evidence="4" id="KW-1185">Reference proteome</keyword>
<dbReference type="EnsemblMetazoa" id="OVOC8421.1">
    <property type="protein sequence ID" value="OVOC8421.1"/>
    <property type="gene ID" value="WBGene00245230"/>
</dbReference>
<dbReference type="GO" id="GO:0000408">
    <property type="term" value="C:EKC/KEOPS complex"/>
    <property type="evidence" value="ECO:0007669"/>
    <property type="project" value="TreeGrafter"/>
</dbReference>
<evidence type="ECO:0000256" key="2">
    <source>
        <dbReference type="SAM" id="SignalP"/>
    </source>
</evidence>
<feature type="chain" id="PRO_5047119420" evidence="2">
    <location>
        <begin position="17"/>
        <end position="175"/>
    </location>
</feature>
<evidence type="ECO:0000313" key="3">
    <source>
        <dbReference type="EnsemblMetazoa" id="OVOC8421.1"/>
    </source>
</evidence>
<sequence length="175" mass="19972">MTFYWSMCCGVWSAVTFRILLICSTIERFGNDMEGPTKLSVDISFDDRQLLEVINDSEDSSSENTLESRNASENHKAILQIDLGNEEKAQIICRTLAIDKEPSRSTAKRIYSVRGHHMIVEIVSLDSKYLQKSIDNLFDMYYLAKQTIEEVTRYHSKMSSGVTDAILGRNEKSKD</sequence>
<dbReference type="Pfam" id="PF09341">
    <property type="entry name" value="Pcc1"/>
    <property type="match status" value="1"/>
</dbReference>
<dbReference type="PANTHER" id="PTHR31283:SF5">
    <property type="entry name" value="EKC_KEOPS COMPLEX SUBUNIT LAGE3"/>
    <property type="match status" value="1"/>
</dbReference>
<comment type="similarity">
    <text evidence="1">Belongs to the CTAG/PCC1 family.</text>
</comment>
<evidence type="ECO:0000313" key="4">
    <source>
        <dbReference type="Proteomes" id="UP000024404"/>
    </source>
</evidence>
<organism evidence="3 4">
    <name type="scientific">Onchocerca volvulus</name>
    <dbReference type="NCBI Taxonomy" id="6282"/>
    <lineage>
        <taxon>Eukaryota</taxon>
        <taxon>Metazoa</taxon>
        <taxon>Ecdysozoa</taxon>
        <taxon>Nematoda</taxon>
        <taxon>Chromadorea</taxon>
        <taxon>Rhabditida</taxon>
        <taxon>Spirurina</taxon>
        <taxon>Spiruromorpha</taxon>
        <taxon>Filarioidea</taxon>
        <taxon>Onchocercidae</taxon>
        <taxon>Onchocerca</taxon>
    </lineage>
</organism>
<dbReference type="AlphaFoldDB" id="A0A8R1Y3F3"/>
<dbReference type="GO" id="GO:0005634">
    <property type="term" value="C:nucleus"/>
    <property type="evidence" value="ECO:0007669"/>
    <property type="project" value="UniProtKB-SubCell"/>
</dbReference>
<reference evidence="4" key="1">
    <citation type="submission" date="2013-10" db="EMBL/GenBank/DDBJ databases">
        <title>Genome sequencing of Onchocerca volvulus.</title>
        <authorList>
            <person name="Cotton J."/>
            <person name="Tsai J."/>
            <person name="Stanley E."/>
            <person name="Tracey A."/>
            <person name="Holroyd N."/>
            <person name="Lustigman S."/>
            <person name="Berriman M."/>
        </authorList>
    </citation>
    <scope>NUCLEOTIDE SEQUENCE</scope>
</reference>
<reference evidence="3" key="2">
    <citation type="submission" date="2022-06" db="UniProtKB">
        <authorList>
            <consortium name="EnsemblMetazoa"/>
        </authorList>
    </citation>
    <scope>IDENTIFICATION</scope>
</reference>
<dbReference type="EMBL" id="CMVM020000248">
    <property type="status" value="NOT_ANNOTATED_CDS"/>
    <property type="molecule type" value="Genomic_DNA"/>
</dbReference>
<accession>A0A8R1Y3F3</accession>
<dbReference type="GO" id="GO:0008033">
    <property type="term" value="P:tRNA processing"/>
    <property type="evidence" value="ECO:0007669"/>
    <property type="project" value="UniProtKB-KW"/>
</dbReference>
<name>A0A8R1Y3F3_ONCVO</name>
<dbReference type="Proteomes" id="UP000024404">
    <property type="component" value="Unassembled WGS sequence"/>
</dbReference>
<dbReference type="PANTHER" id="PTHR31283">
    <property type="entry name" value="EKC/KEOPS COMPLEX SUBUNIT PCC1 FAMILY MEMBER"/>
    <property type="match status" value="1"/>
</dbReference>
<proteinExistence type="inferred from homology"/>
<dbReference type="InterPro" id="IPR015419">
    <property type="entry name" value="CTAG/Pcc1"/>
</dbReference>
<dbReference type="Gene3D" id="3.30.310.50">
    <property type="entry name" value="Alpha-D-phosphohexomutase, C-terminal domain"/>
    <property type="match status" value="1"/>
</dbReference>
<feature type="signal peptide" evidence="2">
    <location>
        <begin position="1"/>
        <end position="16"/>
    </location>
</feature>
<dbReference type="GO" id="GO:0070525">
    <property type="term" value="P:tRNA threonylcarbamoyladenosine metabolic process"/>
    <property type="evidence" value="ECO:0007669"/>
    <property type="project" value="TreeGrafter"/>
</dbReference>
<protein>
    <submittedName>
        <fullName evidence="3">Uncharacterized protein</fullName>
    </submittedName>
</protein>
<dbReference type="GO" id="GO:0005737">
    <property type="term" value="C:cytoplasm"/>
    <property type="evidence" value="ECO:0007669"/>
    <property type="project" value="UniProtKB-SubCell"/>
</dbReference>
<keyword evidence="2" id="KW-0732">Signal</keyword>
<evidence type="ECO:0000256" key="1">
    <source>
        <dbReference type="ARBA" id="ARBA00007073"/>
    </source>
</evidence>